<evidence type="ECO:0008006" key="5">
    <source>
        <dbReference type="Google" id="ProtNLM"/>
    </source>
</evidence>
<dbReference type="EMBL" id="BARW01034273">
    <property type="protein sequence ID" value="GAJ04598.1"/>
    <property type="molecule type" value="Genomic_DNA"/>
</dbReference>
<dbReference type="InterPro" id="IPR004948">
    <property type="entry name" value="Nuc-triphosphatase_THEP1"/>
</dbReference>
<comment type="caution">
    <text evidence="4">The sequence shown here is derived from an EMBL/GenBank/DDBJ whole genome shotgun (WGS) entry which is preliminary data.</text>
</comment>
<protein>
    <recommendedName>
        <fullName evidence="5">AAA+ ATPase domain-containing protein</fullName>
    </recommendedName>
</protein>
<keyword evidence="3" id="KW-0067">ATP-binding</keyword>
<gene>
    <name evidence="4" type="ORF">S12H4_53756</name>
</gene>
<proteinExistence type="predicted"/>
<dbReference type="PANTHER" id="PTHR43146:SF1">
    <property type="entry name" value="CANCER-RELATED NUCLEOSIDE-TRIPHOSPHATASE"/>
    <property type="match status" value="1"/>
</dbReference>
<dbReference type="SUPFAM" id="SSF52540">
    <property type="entry name" value="P-loop containing nucleoside triphosphate hydrolases"/>
    <property type="match status" value="1"/>
</dbReference>
<dbReference type="PANTHER" id="PTHR43146">
    <property type="entry name" value="CANCER-RELATED NUCLEOSIDE-TRIPHOSPHATASE"/>
    <property type="match status" value="1"/>
</dbReference>
<name>X1TH14_9ZZZZ</name>
<dbReference type="InterPro" id="IPR027417">
    <property type="entry name" value="P-loop_NTPase"/>
</dbReference>
<evidence type="ECO:0000256" key="1">
    <source>
        <dbReference type="ARBA" id="ARBA00022741"/>
    </source>
</evidence>
<keyword evidence="2" id="KW-0378">Hydrolase</keyword>
<dbReference type="GO" id="GO:0017111">
    <property type="term" value="F:ribonucleoside triphosphate phosphatase activity"/>
    <property type="evidence" value="ECO:0007669"/>
    <property type="project" value="InterPro"/>
</dbReference>
<dbReference type="AlphaFoldDB" id="X1TH14"/>
<dbReference type="GO" id="GO:0005524">
    <property type="term" value="F:ATP binding"/>
    <property type="evidence" value="ECO:0007669"/>
    <property type="project" value="UniProtKB-KW"/>
</dbReference>
<accession>X1TH14</accession>
<dbReference type="Pfam" id="PF03266">
    <property type="entry name" value="NTPase_1"/>
    <property type="match status" value="1"/>
</dbReference>
<dbReference type="Gene3D" id="3.40.50.300">
    <property type="entry name" value="P-loop containing nucleotide triphosphate hydrolases"/>
    <property type="match status" value="1"/>
</dbReference>
<keyword evidence="1" id="KW-0547">Nucleotide-binding</keyword>
<evidence type="ECO:0000313" key="4">
    <source>
        <dbReference type="EMBL" id="GAJ04598.1"/>
    </source>
</evidence>
<evidence type="ECO:0000256" key="3">
    <source>
        <dbReference type="ARBA" id="ARBA00022840"/>
    </source>
</evidence>
<evidence type="ECO:0000256" key="2">
    <source>
        <dbReference type="ARBA" id="ARBA00022801"/>
    </source>
</evidence>
<reference evidence="4" key="1">
    <citation type="journal article" date="2014" name="Front. Microbiol.">
        <title>High frequency of phylogenetically diverse reductive dehalogenase-homologous genes in deep subseafloor sedimentary metagenomes.</title>
        <authorList>
            <person name="Kawai M."/>
            <person name="Futagami T."/>
            <person name="Toyoda A."/>
            <person name="Takaki Y."/>
            <person name="Nishi S."/>
            <person name="Hori S."/>
            <person name="Arai W."/>
            <person name="Tsubouchi T."/>
            <person name="Morono Y."/>
            <person name="Uchiyama I."/>
            <person name="Ito T."/>
            <person name="Fujiyama A."/>
            <person name="Inagaki F."/>
            <person name="Takami H."/>
        </authorList>
    </citation>
    <scope>NUCLEOTIDE SEQUENCE</scope>
    <source>
        <strain evidence="4">Expedition CK06-06</strain>
    </source>
</reference>
<sequence length="172" mass="19543">MAKRNILITGQPGCGKSTLIERVVDRIEEHVTGFFSREIKEKGRRVGFSINTLDGKEGILAHQNIKVKLRVGKYGVNLRDIETIAVPSMIPTRKEEIVVIDEIGKMECFSPLLKETLIRVLNLPNWVIGSIAQKGDLFIERIKDRDDVMLISITPQTREILVDQILELLQIR</sequence>
<organism evidence="4">
    <name type="scientific">marine sediment metagenome</name>
    <dbReference type="NCBI Taxonomy" id="412755"/>
    <lineage>
        <taxon>unclassified sequences</taxon>
        <taxon>metagenomes</taxon>
        <taxon>ecological metagenomes</taxon>
    </lineage>
</organism>